<evidence type="ECO:0000256" key="1">
    <source>
        <dbReference type="SAM" id="MobiDB-lite"/>
    </source>
</evidence>
<reference evidence="2" key="1">
    <citation type="submission" date="2015-10" db="EMBL/GenBank/DDBJ databases">
        <authorList>
            <person name="Gilbert D.G."/>
        </authorList>
    </citation>
    <scope>NUCLEOTIDE SEQUENCE</scope>
    <source>
        <strain evidence="2">Phyl III-seqv23</strain>
    </source>
</reference>
<dbReference type="EMBL" id="LN899819">
    <property type="protein sequence ID" value="CUV15707.1"/>
    <property type="molecule type" value="Genomic_DNA"/>
</dbReference>
<protein>
    <submittedName>
        <fullName evidence="2">Uncharacterized protein</fullName>
    </submittedName>
</protein>
<organism evidence="2">
    <name type="scientific">Ralstonia solanacearum</name>
    <name type="common">Pseudomonas solanacearum</name>
    <dbReference type="NCBI Taxonomy" id="305"/>
    <lineage>
        <taxon>Bacteria</taxon>
        <taxon>Pseudomonadati</taxon>
        <taxon>Pseudomonadota</taxon>
        <taxon>Betaproteobacteria</taxon>
        <taxon>Burkholderiales</taxon>
        <taxon>Burkholderiaceae</taxon>
        <taxon>Ralstonia</taxon>
        <taxon>Ralstonia solanacearum species complex</taxon>
    </lineage>
</organism>
<accession>A0A0S4U0F1</accession>
<proteinExistence type="predicted"/>
<dbReference type="PATRIC" id="fig|305.106.peg.3381"/>
<gene>
    <name evidence="2" type="ORF">RUN39_v1_2080006</name>
</gene>
<dbReference type="AlphaFoldDB" id="A0A0S4U0F1"/>
<sequence length="69" mass="7282">MVFRVRGIDVAQSSHDPSTSDGQPFVMSPPSPGERPARRSPAAVLAVLIGFSRRRGAGETTHGHEGGRS</sequence>
<name>A0A0S4U0F1_RALSL</name>
<feature type="compositionally biased region" description="Polar residues" evidence="1">
    <location>
        <begin position="11"/>
        <end position="22"/>
    </location>
</feature>
<feature type="region of interest" description="Disordered" evidence="1">
    <location>
        <begin position="1"/>
        <end position="40"/>
    </location>
</feature>
<evidence type="ECO:0000313" key="2">
    <source>
        <dbReference type="EMBL" id="CUV15707.1"/>
    </source>
</evidence>